<sequence>MNALCLGFPLFRFVYTTNTIVLSRTILKTSDTYCMQPFAIDRTVLCLSSVTALSLNDDLDLASSNRFDRRQA</sequence>
<proteinExistence type="predicted"/>
<dbReference type="AlphaFoldDB" id="A0A8S9Z5Q6"/>
<keyword evidence="2" id="KW-1185">Reference proteome</keyword>
<comment type="caution">
    <text evidence="1">The sequence shown here is derived from an EMBL/GenBank/DDBJ whole genome shotgun (WGS) entry which is preliminary data.</text>
</comment>
<accession>A0A8S9Z5Q6</accession>
<organism evidence="1 2">
    <name type="scientific">Paragonimus skrjabini miyazakii</name>
    <dbReference type="NCBI Taxonomy" id="59628"/>
    <lineage>
        <taxon>Eukaryota</taxon>
        <taxon>Metazoa</taxon>
        <taxon>Spiralia</taxon>
        <taxon>Lophotrochozoa</taxon>
        <taxon>Platyhelminthes</taxon>
        <taxon>Trematoda</taxon>
        <taxon>Digenea</taxon>
        <taxon>Plagiorchiida</taxon>
        <taxon>Troglotremata</taxon>
        <taxon>Troglotrematidae</taxon>
        <taxon>Paragonimus</taxon>
    </lineage>
</organism>
<evidence type="ECO:0000313" key="2">
    <source>
        <dbReference type="Proteomes" id="UP000822476"/>
    </source>
</evidence>
<gene>
    <name evidence="1" type="ORF">EG68_01297</name>
</gene>
<dbReference type="Proteomes" id="UP000822476">
    <property type="component" value="Unassembled WGS sequence"/>
</dbReference>
<reference evidence="1" key="1">
    <citation type="submission" date="2019-07" db="EMBL/GenBank/DDBJ databases">
        <title>Annotation for the trematode Paragonimus miyazaki's.</title>
        <authorList>
            <person name="Choi Y.-J."/>
        </authorList>
    </citation>
    <scope>NUCLEOTIDE SEQUENCE</scope>
    <source>
        <strain evidence="1">Japan</strain>
    </source>
</reference>
<dbReference type="EMBL" id="JTDE01000200">
    <property type="protein sequence ID" value="KAF7261994.1"/>
    <property type="molecule type" value="Genomic_DNA"/>
</dbReference>
<name>A0A8S9Z5Q6_9TREM</name>
<evidence type="ECO:0000313" key="1">
    <source>
        <dbReference type="EMBL" id="KAF7261994.1"/>
    </source>
</evidence>
<protein>
    <submittedName>
        <fullName evidence="1">Uncharacterized protein</fullName>
    </submittedName>
</protein>